<protein>
    <recommendedName>
        <fullName evidence="10">3-hydroxyacyl-[acyl-carrier-protein] dehydratase FabZ</fullName>
        <ecNumber evidence="10">4.2.1.59</ecNumber>
    </recommendedName>
    <alternativeName>
        <fullName evidence="10">(3R)-hydroxymyristoyl-[acyl-carrier-protein] dehydratase</fullName>
        <shortName evidence="10">(3R)-hydroxymyristoyl-ACP dehydrase</shortName>
    </alternativeName>
    <alternativeName>
        <fullName evidence="10">Beta-hydroxyacyl-ACP dehydratase</fullName>
    </alternativeName>
</protein>
<evidence type="ECO:0000256" key="8">
    <source>
        <dbReference type="ARBA" id="ARBA00023239"/>
    </source>
</evidence>
<evidence type="ECO:0000256" key="4">
    <source>
        <dbReference type="ARBA" id="ARBA00022490"/>
    </source>
</evidence>
<evidence type="ECO:0000256" key="10">
    <source>
        <dbReference type="HAMAP-Rule" id="MF_00406"/>
    </source>
</evidence>
<dbReference type="CDD" id="cd01288">
    <property type="entry name" value="FabZ"/>
    <property type="match status" value="1"/>
</dbReference>
<comment type="subcellular location">
    <subcellularLocation>
        <location evidence="2 10">Cytoplasm</location>
    </subcellularLocation>
</comment>
<dbReference type="PANTHER" id="PTHR30272:SF1">
    <property type="entry name" value="3-HYDROXYACYL-[ACYL-CARRIER-PROTEIN] DEHYDRATASE"/>
    <property type="match status" value="1"/>
</dbReference>
<keyword evidence="5 10" id="KW-0444">Lipid biosynthesis</keyword>
<reference evidence="11" key="1">
    <citation type="journal article" date="2021" name="PeerJ">
        <title>Extensive microbial diversity within the chicken gut microbiome revealed by metagenomics and culture.</title>
        <authorList>
            <person name="Gilroy R."/>
            <person name="Ravi A."/>
            <person name="Getino M."/>
            <person name="Pursley I."/>
            <person name="Horton D.L."/>
            <person name="Alikhan N.F."/>
            <person name="Baker D."/>
            <person name="Gharbi K."/>
            <person name="Hall N."/>
            <person name="Watson M."/>
            <person name="Adriaenssens E.M."/>
            <person name="Foster-Nyarko E."/>
            <person name="Jarju S."/>
            <person name="Secka A."/>
            <person name="Antonio M."/>
            <person name="Oren A."/>
            <person name="Chaudhuri R.R."/>
            <person name="La Ragione R."/>
            <person name="Hildebrand F."/>
            <person name="Pallen M.J."/>
        </authorList>
    </citation>
    <scope>NUCLEOTIDE SEQUENCE</scope>
    <source>
        <strain evidence="11">CHK171-7178</strain>
    </source>
</reference>
<feature type="active site" evidence="10">
    <location>
        <position position="48"/>
    </location>
</feature>
<keyword evidence="4 10" id="KW-0963">Cytoplasm</keyword>
<comment type="caution">
    <text evidence="11">The sequence shown here is derived from an EMBL/GenBank/DDBJ whole genome shotgun (WGS) entry which is preliminary data.</text>
</comment>
<dbReference type="InterPro" id="IPR013114">
    <property type="entry name" value="FabA_FabZ"/>
</dbReference>
<dbReference type="Gene3D" id="3.10.129.10">
    <property type="entry name" value="Hotdog Thioesterase"/>
    <property type="match status" value="1"/>
</dbReference>
<dbReference type="InterPro" id="IPR029069">
    <property type="entry name" value="HotDog_dom_sf"/>
</dbReference>
<dbReference type="HAMAP" id="MF_00406">
    <property type="entry name" value="FabZ"/>
    <property type="match status" value="1"/>
</dbReference>
<comment type="similarity">
    <text evidence="3 10">Belongs to the thioester dehydratase family. FabZ subfamily.</text>
</comment>
<reference evidence="11" key="2">
    <citation type="submission" date="2021-09" db="EMBL/GenBank/DDBJ databases">
        <authorList>
            <person name="Gilroy R."/>
        </authorList>
    </citation>
    <scope>NUCLEOTIDE SEQUENCE</scope>
    <source>
        <strain evidence="11">CHK171-7178</strain>
    </source>
</reference>
<dbReference type="GO" id="GO:0005737">
    <property type="term" value="C:cytoplasm"/>
    <property type="evidence" value="ECO:0007669"/>
    <property type="project" value="UniProtKB-SubCell"/>
</dbReference>
<proteinExistence type="inferred from homology"/>
<evidence type="ECO:0000256" key="1">
    <source>
        <dbReference type="ARBA" id="ARBA00001055"/>
    </source>
</evidence>
<dbReference type="GO" id="GO:0019171">
    <property type="term" value="F:(3R)-hydroxyacyl-[acyl-carrier-protein] dehydratase activity"/>
    <property type="evidence" value="ECO:0007669"/>
    <property type="project" value="UniProtKB-EC"/>
</dbReference>
<dbReference type="InterPro" id="IPR010084">
    <property type="entry name" value="FabZ"/>
</dbReference>
<name>A0A921KFA6_SPOPS</name>
<evidence type="ECO:0000256" key="6">
    <source>
        <dbReference type="ARBA" id="ARBA00022556"/>
    </source>
</evidence>
<sequence>MLTAEQIQAILPHRYPFLMVDRILEVEEGKRAVGIKNVTINEDFFNGHFPGYPVMPGVLIVEALAQVGAVALLQKEENKGRLGFFAGIDNCRFKRQVTPGDTLRLEVEIIRSRGTIVKAKAVATVDGEIACETEITLALGPIVSENGN</sequence>
<dbReference type="EC" id="4.2.1.59" evidence="10"/>
<dbReference type="GO" id="GO:0016020">
    <property type="term" value="C:membrane"/>
    <property type="evidence" value="ECO:0007669"/>
    <property type="project" value="GOC"/>
</dbReference>
<dbReference type="EMBL" id="DYWT01000309">
    <property type="protein sequence ID" value="HJF34168.1"/>
    <property type="molecule type" value="Genomic_DNA"/>
</dbReference>
<dbReference type="PANTHER" id="PTHR30272">
    <property type="entry name" value="3-HYDROXYACYL-[ACYL-CARRIER-PROTEIN] DEHYDRATASE"/>
    <property type="match status" value="1"/>
</dbReference>
<dbReference type="NCBIfam" id="NF000582">
    <property type="entry name" value="PRK00006.1"/>
    <property type="match status" value="1"/>
</dbReference>
<comment type="function">
    <text evidence="9 10">Involved in unsaturated fatty acids biosynthesis. Catalyzes the dehydration of short chain beta-hydroxyacyl-ACPs and long chain saturated and unsaturated beta-hydroxyacyl-ACPs.</text>
</comment>
<keyword evidence="8 10" id="KW-0456">Lyase</keyword>
<dbReference type="NCBIfam" id="TIGR01750">
    <property type="entry name" value="fabZ"/>
    <property type="match status" value="1"/>
</dbReference>
<dbReference type="AlphaFoldDB" id="A0A921KFA6"/>
<evidence type="ECO:0000313" key="11">
    <source>
        <dbReference type="EMBL" id="HJF34168.1"/>
    </source>
</evidence>
<evidence type="ECO:0000256" key="5">
    <source>
        <dbReference type="ARBA" id="ARBA00022516"/>
    </source>
</evidence>
<dbReference type="SUPFAM" id="SSF54637">
    <property type="entry name" value="Thioesterase/thiol ester dehydrase-isomerase"/>
    <property type="match status" value="1"/>
</dbReference>
<dbReference type="FunFam" id="3.10.129.10:FF:000001">
    <property type="entry name" value="3-hydroxyacyl-[acyl-carrier-protein] dehydratase FabZ"/>
    <property type="match status" value="1"/>
</dbReference>
<accession>A0A921KFA6</accession>
<dbReference type="Pfam" id="PF07977">
    <property type="entry name" value="FabA"/>
    <property type="match status" value="1"/>
</dbReference>
<evidence type="ECO:0000256" key="2">
    <source>
        <dbReference type="ARBA" id="ARBA00004496"/>
    </source>
</evidence>
<keyword evidence="7 10" id="KW-0443">Lipid metabolism</keyword>
<gene>
    <name evidence="10 11" type="primary">fabZ</name>
    <name evidence="11" type="ORF">K8V56_20595</name>
</gene>
<dbReference type="GO" id="GO:0006633">
    <property type="term" value="P:fatty acid biosynthetic process"/>
    <property type="evidence" value="ECO:0007669"/>
    <property type="project" value="UniProtKB-UniRule"/>
</dbReference>
<organism evidence="11 12">
    <name type="scientific">Sporosarcina psychrophila</name>
    <name type="common">Bacillus psychrophilus</name>
    <dbReference type="NCBI Taxonomy" id="1476"/>
    <lineage>
        <taxon>Bacteria</taxon>
        <taxon>Bacillati</taxon>
        <taxon>Bacillota</taxon>
        <taxon>Bacilli</taxon>
        <taxon>Bacillales</taxon>
        <taxon>Caryophanaceae</taxon>
        <taxon>Sporosarcina</taxon>
    </lineage>
</organism>
<keyword evidence="6 10" id="KW-0441">Lipid A biosynthesis</keyword>
<comment type="catalytic activity">
    <reaction evidence="1 10">
        <text>a (3R)-hydroxyacyl-[ACP] = a (2E)-enoyl-[ACP] + H2O</text>
        <dbReference type="Rhea" id="RHEA:13097"/>
        <dbReference type="Rhea" id="RHEA-COMP:9925"/>
        <dbReference type="Rhea" id="RHEA-COMP:9945"/>
        <dbReference type="ChEBI" id="CHEBI:15377"/>
        <dbReference type="ChEBI" id="CHEBI:78784"/>
        <dbReference type="ChEBI" id="CHEBI:78827"/>
        <dbReference type="EC" id="4.2.1.59"/>
    </reaction>
</comment>
<evidence type="ECO:0000256" key="7">
    <source>
        <dbReference type="ARBA" id="ARBA00023098"/>
    </source>
</evidence>
<dbReference type="GO" id="GO:0009245">
    <property type="term" value="P:lipid A biosynthetic process"/>
    <property type="evidence" value="ECO:0007669"/>
    <property type="project" value="UniProtKB-UniRule"/>
</dbReference>
<evidence type="ECO:0000256" key="3">
    <source>
        <dbReference type="ARBA" id="ARBA00009174"/>
    </source>
</evidence>
<evidence type="ECO:0000256" key="9">
    <source>
        <dbReference type="ARBA" id="ARBA00025049"/>
    </source>
</evidence>
<evidence type="ECO:0000313" key="12">
    <source>
        <dbReference type="Proteomes" id="UP000698173"/>
    </source>
</evidence>
<dbReference type="Proteomes" id="UP000698173">
    <property type="component" value="Unassembled WGS sequence"/>
</dbReference>